<evidence type="ECO:0000256" key="4">
    <source>
        <dbReference type="SAM" id="Phobius"/>
    </source>
</evidence>
<keyword evidence="7" id="KW-1185">Reference proteome</keyword>
<dbReference type="Proteomes" id="UP000588491">
    <property type="component" value="Unassembled WGS sequence"/>
</dbReference>
<dbReference type="InterPro" id="IPR050624">
    <property type="entry name" value="HTH-type_Tx_Regulator"/>
</dbReference>
<dbReference type="Pfam" id="PF00440">
    <property type="entry name" value="TetR_N"/>
    <property type="match status" value="1"/>
</dbReference>
<evidence type="ECO:0000313" key="7">
    <source>
        <dbReference type="Proteomes" id="UP000588491"/>
    </source>
</evidence>
<comment type="caution">
    <text evidence="6">The sequence shown here is derived from an EMBL/GenBank/DDBJ whole genome shotgun (WGS) entry which is preliminary data.</text>
</comment>
<gene>
    <name evidence="6" type="ORF">HHU08_11425</name>
</gene>
<protein>
    <submittedName>
        <fullName evidence="6">TetR/AcrR family transcriptional regulator</fullName>
    </submittedName>
</protein>
<evidence type="ECO:0000256" key="2">
    <source>
        <dbReference type="ARBA" id="ARBA00023125"/>
    </source>
</evidence>
<feature type="transmembrane region" description="Helical" evidence="4">
    <location>
        <begin position="150"/>
        <end position="169"/>
    </location>
</feature>
<feature type="DNA-binding region" description="H-T-H motif" evidence="3">
    <location>
        <begin position="23"/>
        <end position="42"/>
    </location>
</feature>
<dbReference type="InterPro" id="IPR001647">
    <property type="entry name" value="HTH_TetR"/>
</dbReference>
<accession>A0A7Y0K8C6</accession>
<dbReference type="Gene3D" id="1.10.357.10">
    <property type="entry name" value="Tetracycline Repressor, domain 2"/>
    <property type="match status" value="1"/>
</dbReference>
<evidence type="ECO:0000256" key="3">
    <source>
        <dbReference type="PROSITE-ProRule" id="PRU00335"/>
    </source>
</evidence>
<keyword evidence="1" id="KW-0678">Repressor</keyword>
<reference evidence="6 7" key="1">
    <citation type="submission" date="2020-04" db="EMBL/GenBank/DDBJ databases">
        <title>Bacillus sp. UniB3 isolated from commercial digestive syrup.</title>
        <authorList>
            <person name="Thorat V."/>
            <person name="Kirdat K."/>
            <person name="Tiwarekar B."/>
            <person name="Yadav A."/>
        </authorList>
    </citation>
    <scope>NUCLEOTIDE SEQUENCE [LARGE SCALE GENOMIC DNA]</scope>
    <source>
        <strain evidence="6 7">UniB3</strain>
    </source>
</reference>
<dbReference type="GO" id="GO:0003677">
    <property type="term" value="F:DNA binding"/>
    <property type="evidence" value="ECO:0007669"/>
    <property type="project" value="UniProtKB-UniRule"/>
</dbReference>
<evidence type="ECO:0000259" key="5">
    <source>
        <dbReference type="PROSITE" id="PS50977"/>
    </source>
</evidence>
<dbReference type="PANTHER" id="PTHR43479">
    <property type="entry name" value="ACREF/ENVCD OPERON REPRESSOR-RELATED"/>
    <property type="match status" value="1"/>
</dbReference>
<proteinExistence type="predicted"/>
<dbReference type="RefSeq" id="WP_169188495.1">
    <property type="nucleotide sequence ID" value="NZ_JABBPK010000001.1"/>
</dbReference>
<dbReference type="EMBL" id="JABBPK010000001">
    <property type="protein sequence ID" value="NMO77605.1"/>
    <property type="molecule type" value="Genomic_DNA"/>
</dbReference>
<sequence>MKKEEIKKAAIKYFLQKGFEGASLSEIAEEAGIKKASIYSHFKGKDDLFLEVLREAKAEEIKRKEHFFKKEKSSNPETFLYDYLLYTKKMFQENEIMKFWLRMGFFPPMHLYDVIQKEVIEAEHFQEHLIGQKSSKWIEQKQIVVKDANTFNLAFTGIIMAIMVEIVYFNSERRVDDKLEALWDVFWKGVSK</sequence>
<dbReference type="Gene3D" id="1.10.10.60">
    <property type="entry name" value="Homeodomain-like"/>
    <property type="match status" value="1"/>
</dbReference>
<feature type="domain" description="HTH tetR-type" evidence="5">
    <location>
        <begin position="1"/>
        <end position="60"/>
    </location>
</feature>
<evidence type="ECO:0000256" key="1">
    <source>
        <dbReference type="ARBA" id="ARBA00022491"/>
    </source>
</evidence>
<organism evidence="6 7">
    <name type="scientific">Niallia alba</name>
    <dbReference type="NCBI Taxonomy" id="2729105"/>
    <lineage>
        <taxon>Bacteria</taxon>
        <taxon>Bacillati</taxon>
        <taxon>Bacillota</taxon>
        <taxon>Bacilli</taxon>
        <taxon>Bacillales</taxon>
        <taxon>Bacillaceae</taxon>
        <taxon>Niallia</taxon>
    </lineage>
</organism>
<dbReference type="SUPFAM" id="SSF46689">
    <property type="entry name" value="Homeodomain-like"/>
    <property type="match status" value="1"/>
</dbReference>
<dbReference type="PRINTS" id="PR00455">
    <property type="entry name" value="HTHTETR"/>
</dbReference>
<dbReference type="AlphaFoldDB" id="A0A7Y0K8C6"/>
<name>A0A7Y0K8C6_9BACI</name>
<dbReference type="PROSITE" id="PS50977">
    <property type="entry name" value="HTH_TETR_2"/>
    <property type="match status" value="1"/>
</dbReference>
<dbReference type="PANTHER" id="PTHR43479:SF11">
    <property type="entry name" value="ACREF_ENVCD OPERON REPRESSOR-RELATED"/>
    <property type="match status" value="1"/>
</dbReference>
<keyword evidence="4" id="KW-0812">Transmembrane</keyword>
<evidence type="ECO:0000313" key="6">
    <source>
        <dbReference type="EMBL" id="NMO77605.1"/>
    </source>
</evidence>
<keyword evidence="4" id="KW-0472">Membrane</keyword>
<keyword evidence="2 3" id="KW-0238">DNA-binding</keyword>
<keyword evidence="4" id="KW-1133">Transmembrane helix</keyword>
<dbReference type="InterPro" id="IPR009057">
    <property type="entry name" value="Homeodomain-like_sf"/>
</dbReference>